<sequence length="85" mass="10223">MKIFWRRQRYRYSKVHLYYHIESSFEWTKLLLCDVIDGSLRLGCTQRGPMCDKIGSNLSFQCFIAFYIRKLGGSRRYHPIPEELV</sequence>
<organism evidence="1">
    <name type="scientific">Pararge aegeria</name>
    <name type="common">speckled wood butterfly</name>
    <dbReference type="NCBI Taxonomy" id="116150"/>
    <lineage>
        <taxon>Eukaryota</taxon>
        <taxon>Metazoa</taxon>
        <taxon>Ecdysozoa</taxon>
        <taxon>Arthropoda</taxon>
        <taxon>Hexapoda</taxon>
        <taxon>Insecta</taxon>
        <taxon>Pterygota</taxon>
        <taxon>Neoptera</taxon>
        <taxon>Endopterygota</taxon>
        <taxon>Lepidoptera</taxon>
        <taxon>Glossata</taxon>
        <taxon>Ditrysia</taxon>
        <taxon>Papilionoidea</taxon>
        <taxon>Nymphalidae</taxon>
        <taxon>Satyrinae</taxon>
        <taxon>Satyrini</taxon>
        <taxon>Parargina</taxon>
        <taxon>Pararge</taxon>
    </lineage>
</organism>
<evidence type="ECO:0000313" key="1">
    <source>
        <dbReference type="EMBL" id="JAA87528.1"/>
    </source>
</evidence>
<protein>
    <submittedName>
        <fullName evidence="1">Uncharacterized protein</fullName>
    </submittedName>
</protein>
<reference evidence="1" key="1">
    <citation type="journal article" date="2013" name="BMC Genomics">
        <title>Unscrambling butterfly oogenesis.</title>
        <authorList>
            <person name="Carter J.M."/>
            <person name="Baker S.C."/>
            <person name="Pink R."/>
            <person name="Carter D.R."/>
            <person name="Collins A."/>
            <person name="Tomlin J."/>
            <person name="Gibbs M."/>
            <person name="Breuker C.J."/>
        </authorList>
    </citation>
    <scope>NUCLEOTIDE SEQUENCE</scope>
    <source>
        <tissue evidence="1">Ovary</tissue>
    </source>
</reference>
<dbReference type="EMBL" id="GAIX01005032">
    <property type="protein sequence ID" value="JAA87528.1"/>
    <property type="molecule type" value="Transcribed_RNA"/>
</dbReference>
<reference evidence="1" key="2">
    <citation type="submission" date="2013-05" db="EMBL/GenBank/DDBJ databases">
        <authorList>
            <person name="Carter J.-M."/>
            <person name="Baker S.C."/>
            <person name="Pink R."/>
            <person name="Carter D.R.F."/>
            <person name="Collins A."/>
            <person name="Tomlin J."/>
            <person name="Gibbs M."/>
            <person name="Breuker C.J."/>
        </authorList>
    </citation>
    <scope>NUCLEOTIDE SEQUENCE</scope>
    <source>
        <tissue evidence="1">Ovary</tissue>
    </source>
</reference>
<name>S4PDA3_9NEOP</name>
<dbReference type="AlphaFoldDB" id="S4PDA3"/>
<proteinExistence type="predicted"/>
<accession>S4PDA3</accession>